<evidence type="ECO:0000256" key="2">
    <source>
        <dbReference type="ARBA" id="ARBA00022692"/>
    </source>
</evidence>
<feature type="transmembrane region" description="Helical" evidence="9">
    <location>
        <begin position="1135"/>
        <end position="1154"/>
    </location>
</feature>
<dbReference type="GO" id="GO:0004965">
    <property type="term" value="F:G protein-coupled GABA receptor activity"/>
    <property type="evidence" value="ECO:0007669"/>
    <property type="project" value="InterPro"/>
</dbReference>
<feature type="transmembrane region" description="Helical" evidence="9">
    <location>
        <begin position="1188"/>
        <end position="1205"/>
    </location>
</feature>
<dbReference type="InterPro" id="IPR002455">
    <property type="entry name" value="GPCR3_GABA-B"/>
</dbReference>
<dbReference type="SUPFAM" id="SSF49899">
    <property type="entry name" value="Concanavalin A-like lectins/glucanases"/>
    <property type="match status" value="1"/>
</dbReference>
<dbReference type="InterPro" id="IPR013320">
    <property type="entry name" value="ConA-like_dom_sf"/>
</dbReference>
<feature type="transmembrane region" description="Helical" evidence="9">
    <location>
        <begin position="1093"/>
        <end position="1114"/>
    </location>
</feature>
<evidence type="ECO:0000256" key="8">
    <source>
        <dbReference type="ARBA" id="ARBA00023224"/>
    </source>
</evidence>
<keyword evidence="4" id="KW-0297">G-protein coupled receptor</keyword>
<dbReference type="CDD" id="cd15047">
    <property type="entry name" value="7tmC_GABA-B-like"/>
    <property type="match status" value="1"/>
</dbReference>
<keyword evidence="2 9" id="KW-0812">Transmembrane</keyword>
<sequence length="1326" mass="142467">MLDILRLVGLLTALCASGADAAVTAGSSSGYAIRFQGGSDFAGFRESFKTLAASTYPSAALSEGVTVMAWLKPLMPLTTSKRMTIMGDAGSFKFTPMFDWTSGYGTASKHGKFGSFINLNNVAGEINYAHEDLYDTWHHWAMTITASNTTNGKSDIKYYINGVEEYSDSTTKNKIDWADLDGFSIGSYSKHDETYVDLYYPVSDHWNGWMDELAVYKKTLTASEIATAMNTKLTGSETDIVMAYDFDAFGATSAGFGVVDNLASADDALDLQLGSNWQGSMHMGPAQGTADATFGDKVCREGYVSGSSSGAVVYCDPTTPPIIGPSGLPSSFANSGLDVVVTAKAGETITITLPGDDTTNVGATLTWSHNSDASSGTLDSLSAATGTVTYTAPSTFTAPATFTYQVVSSVGPTTSSTATVRIIPAVAPVVEDLSFGMIEDKNASVILASYDGAGLKNQYTITSLPANGRLFQTDGSDNTMGEISTVPTTVDTSRFLFIPTKDQVAARTFKFKASNAHSLESAEKTVTISVTLSPDKPLPTGSEAVMGTGLTEINLGAQVIDPDTAFYSVIIDEVPVLGSLYYENDDTTSAVAAYDPFAAPAPISQFASKILETSTYWPSDVFDWDPTKALGPGDVDPQVYGDSKLGYCPYSRDGESSDVCGYSVHTGDLHNFDPDGTVVRGTPGLKAGDVGFPYPATECWNHMDHFASDGYTEFLTFQFDTEVYVTGVEIGVNRGMGCVVAVEAYDRTSGTWQPVWTGEADPALWDFHKATGQYHTFVPYPVCATHFKTDIIKIKLDTNTIKDWNEIDYIQLTGSIKQAGGVLNGGKVYYAPPADAAAATCIDNFAFSATDCGGQSPRKSASEIFAIKESAGSTLPNCVASVKKDVSALVTTFAPTDFSASYGGTYTYEAIADDWNTWTYSADDNLFTFDWSAVDSDKTKYDVSFDVKSGTTLVATQTVTMSIQSKYVYLAEDILFTKSDCTNSNKYEITYSFAGDKTEAIGGRQLPPDTTENCAEVPYSSGAGTIITLLSVIGTIYCGLFAAFIIVKKKHPVIKSSQPAFCVIFAVGCSLVCLQIITFLGDASDGSCAARNWIFNCLFTLAFGSLFAKTWRVWRVFSNTHLKKIRLTNMDTMRVMFILLSGEVLILALGQTLAPYKAQEELVEFAPERFITTTICKSDTGEWHLLTMAWKVVLVIIGCYLSWTTRNVDNAFAESKYIMLAIYQIAIYGLVAAVVAGADTAIETTLLVQTICCVFGAVSCVSSVFAPKFMLIQSGQYDQGFKSASQGTSLNTGNGSGASQDEVEKLEVEIERLRGILEDNNLKDEI</sequence>
<evidence type="ECO:0000313" key="13">
    <source>
        <dbReference type="Proteomes" id="UP001165160"/>
    </source>
</evidence>
<feature type="transmembrane region" description="Helical" evidence="9">
    <location>
        <begin position="1217"/>
        <end position="1238"/>
    </location>
</feature>
<evidence type="ECO:0000256" key="7">
    <source>
        <dbReference type="ARBA" id="ARBA00023180"/>
    </source>
</evidence>
<dbReference type="EMBL" id="BRXX01000108">
    <property type="protein sequence ID" value="GMH90637.1"/>
    <property type="molecule type" value="Genomic_DNA"/>
</dbReference>
<evidence type="ECO:0000256" key="9">
    <source>
        <dbReference type="SAM" id="Phobius"/>
    </source>
</evidence>
<organism evidence="12 13">
    <name type="scientific">Triparma verrucosa</name>
    <dbReference type="NCBI Taxonomy" id="1606542"/>
    <lineage>
        <taxon>Eukaryota</taxon>
        <taxon>Sar</taxon>
        <taxon>Stramenopiles</taxon>
        <taxon>Ochrophyta</taxon>
        <taxon>Bolidophyceae</taxon>
        <taxon>Parmales</taxon>
        <taxon>Triparmaceae</taxon>
        <taxon>Triparma</taxon>
    </lineage>
</organism>
<protein>
    <recommendedName>
        <fullName evidence="11">G-protein coupled receptors family 3 profile domain-containing protein</fullName>
    </recommendedName>
</protein>
<feature type="transmembrane region" description="Helical" evidence="9">
    <location>
        <begin position="1026"/>
        <end position="1047"/>
    </location>
</feature>
<dbReference type="Pfam" id="PF13385">
    <property type="entry name" value="Laminin_G_3"/>
    <property type="match status" value="1"/>
</dbReference>
<feature type="signal peptide" evidence="10">
    <location>
        <begin position="1"/>
        <end position="21"/>
    </location>
</feature>
<evidence type="ECO:0000256" key="6">
    <source>
        <dbReference type="ARBA" id="ARBA00023170"/>
    </source>
</evidence>
<dbReference type="Pfam" id="PF00003">
    <property type="entry name" value="7tm_3"/>
    <property type="match status" value="1"/>
</dbReference>
<dbReference type="PANTHER" id="PTHR10519">
    <property type="entry name" value="GABA-B RECEPTOR"/>
    <property type="match status" value="1"/>
</dbReference>
<gene>
    <name evidence="12" type="ORF">TrVE_jg5953</name>
</gene>
<evidence type="ECO:0000256" key="5">
    <source>
        <dbReference type="ARBA" id="ARBA00023136"/>
    </source>
</evidence>
<feature type="transmembrane region" description="Helical" evidence="9">
    <location>
        <begin position="1059"/>
        <end position="1081"/>
    </location>
</feature>
<evidence type="ECO:0000256" key="3">
    <source>
        <dbReference type="ARBA" id="ARBA00022989"/>
    </source>
</evidence>
<name>A0A9W7BN32_9STRA</name>
<keyword evidence="13" id="KW-1185">Reference proteome</keyword>
<feature type="domain" description="G-protein coupled receptors family 3 profile" evidence="11">
    <location>
        <begin position="1023"/>
        <end position="1272"/>
    </location>
</feature>
<keyword evidence="3 9" id="KW-1133">Transmembrane helix</keyword>
<evidence type="ECO:0000256" key="4">
    <source>
        <dbReference type="ARBA" id="ARBA00023040"/>
    </source>
</evidence>
<keyword evidence="7" id="KW-0325">Glycoprotein</keyword>
<accession>A0A9W7BN32</accession>
<keyword evidence="8" id="KW-0807">Transducer</keyword>
<comment type="caution">
    <text evidence="12">The sequence shown here is derived from an EMBL/GenBank/DDBJ whole genome shotgun (WGS) entry which is preliminary data.</text>
</comment>
<dbReference type="InterPro" id="IPR017978">
    <property type="entry name" value="GPCR_3_C"/>
</dbReference>
<reference evidence="13" key="1">
    <citation type="journal article" date="2023" name="Commun. Biol.">
        <title>Genome analysis of Parmales, the sister group of diatoms, reveals the evolutionary specialization of diatoms from phago-mixotrophs to photoautotrophs.</title>
        <authorList>
            <person name="Ban H."/>
            <person name="Sato S."/>
            <person name="Yoshikawa S."/>
            <person name="Yamada K."/>
            <person name="Nakamura Y."/>
            <person name="Ichinomiya M."/>
            <person name="Sato N."/>
            <person name="Blanc-Mathieu R."/>
            <person name="Endo H."/>
            <person name="Kuwata A."/>
            <person name="Ogata H."/>
        </authorList>
    </citation>
    <scope>NUCLEOTIDE SEQUENCE [LARGE SCALE GENOMIC DNA]</scope>
    <source>
        <strain evidence="13">NIES 3699</strain>
    </source>
</reference>
<feature type="transmembrane region" description="Helical" evidence="9">
    <location>
        <begin position="1244"/>
        <end position="1266"/>
    </location>
</feature>
<keyword evidence="5 9" id="KW-0472">Membrane</keyword>
<dbReference type="PROSITE" id="PS50259">
    <property type="entry name" value="G_PROTEIN_RECEP_F3_4"/>
    <property type="match status" value="1"/>
</dbReference>
<dbReference type="Proteomes" id="UP001165160">
    <property type="component" value="Unassembled WGS sequence"/>
</dbReference>
<proteinExistence type="predicted"/>
<feature type="chain" id="PRO_5040726305" description="G-protein coupled receptors family 3 profile domain-containing protein" evidence="10">
    <location>
        <begin position="22"/>
        <end position="1326"/>
    </location>
</feature>
<comment type="subcellular location">
    <subcellularLocation>
        <location evidence="1">Membrane</location>
        <topology evidence="1">Multi-pass membrane protein</topology>
    </subcellularLocation>
</comment>
<evidence type="ECO:0000256" key="10">
    <source>
        <dbReference type="SAM" id="SignalP"/>
    </source>
</evidence>
<dbReference type="PANTHER" id="PTHR10519:SF20">
    <property type="entry name" value="G-PROTEIN COUPLED RECEPTOR 156-RELATED"/>
    <property type="match status" value="1"/>
</dbReference>
<dbReference type="GO" id="GO:0038039">
    <property type="term" value="C:G protein-coupled receptor heterodimeric complex"/>
    <property type="evidence" value="ECO:0007669"/>
    <property type="project" value="TreeGrafter"/>
</dbReference>
<keyword evidence="6" id="KW-0675">Receptor</keyword>
<evidence type="ECO:0000313" key="12">
    <source>
        <dbReference type="EMBL" id="GMH90637.1"/>
    </source>
</evidence>
<dbReference type="Gene3D" id="2.60.120.200">
    <property type="match status" value="1"/>
</dbReference>
<evidence type="ECO:0000256" key="1">
    <source>
        <dbReference type="ARBA" id="ARBA00004141"/>
    </source>
</evidence>
<keyword evidence="10" id="KW-0732">Signal</keyword>
<evidence type="ECO:0000259" key="11">
    <source>
        <dbReference type="PROSITE" id="PS50259"/>
    </source>
</evidence>
<dbReference type="Pfam" id="PF17963">
    <property type="entry name" value="Big_9"/>
    <property type="match status" value="1"/>
</dbReference>